<proteinExistence type="predicted"/>
<sequence length="68" mass="7172">MEGSAGVFEVTGRQASITVEECYASHYRQAGDHNRVLLSSLSSLSSSYSSSSFSYSLSSPSSSSSYSS</sequence>
<evidence type="ECO:0000313" key="4">
    <source>
        <dbReference type="WBParaSite" id="SSLN_0002027001-mRNA-1"/>
    </source>
</evidence>
<dbReference type="WBParaSite" id="SSLN_0002027001-mRNA-1">
    <property type="protein sequence ID" value="SSLN_0002027001-mRNA-1"/>
    <property type="gene ID" value="SSLN_0002027001"/>
</dbReference>
<accession>A0A183TSU1</accession>
<evidence type="ECO:0000313" key="2">
    <source>
        <dbReference type="EMBL" id="VDM05925.1"/>
    </source>
</evidence>
<reference evidence="4" key="1">
    <citation type="submission" date="2016-06" db="UniProtKB">
        <authorList>
            <consortium name="WormBaseParasite"/>
        </authorList>
    </citation>
    <scope>IDENTIFICATION</scope>
</reference>
<dbReference type="Proteomes" id="UP000275846">
    <property type="component" value="Unassembled WGS sequence"/>
</dbReference>
<evidence type="ECO:0000313" key="3">
    <source>
        <dbReference type="Proteomes" id="UP000275846"/>
    </source>
</evidence>
<protein>
    <submittedName>
        <fullName evidence="2 4">Uncharacterized protein</fullName>
    </submittedName>
</protein>
<gene>
    <name evidence="2" type="ORF">SSLN_LOCUS19539</name>
</gene>
<dbReference type="EMBL" id="UYSU01047964">
    <property type="protein sequence ID" value="VDM05925.1"/>
    <property type="molecule type" value="Genomic_DNA"/>
</dbReference>
<organism evidence="4">
    <name type="scientific">Schistocephalus solidus</name>
    <name type="common">Tapeworm</name>
    <dbReference type="NCBI Taxonomy" id="70667"/>
    <lineage>
        <taxon>Eukaryota</taxon>
        <taxon>Metazoa</taxon>
        <taxon>Spiralia</taxon>
        <taxon>Lophotrochozoa</taxon>
        <taxon>Platyhelminthes</taxon>
        <taxon>Cestoda</taxon>
        <taxon>Eucestoda</taxon>
        <taxon>Diphyllobothriidea</taxon>
        <taxon>Diphyllobothriidae</taxon>
        <taxon>Schistocephalus</taxon>
    </lineage>
</organism>
<reference evidence="2 3" key="2">
    <citation type="submission" date="2018-11" db="EMBL/GenBank/DDBJ databases">
        <authorList>
            <consortium name="Pathogen Informatics"/>
        </authorList>
    </citation>
    <scope>NUCLEOTIDE SEQUENCE [LARGE SCALE GENOMIC DNA]</scope>
    <source>
        <strain evidence="2 3">NST_G2</strain>
    </source>
</reference>
<keyword evidence="3" id="KW-1185">Reference proteome</keyword>
<dbReference type="AlphaFoldDB" id="A0A183TSU1"/>
<name>A0A183TSU1_SCHSO</name>
<evidence type="ECO:0000256" key="1">
    <source>
        <dbReference type="SAM" id="MobiDB-lite"/>
    </source>
</evidence>
<feature type="region of interest" description="Disordered" evidence="1">
    <location>
        <begin position="45"/>
        <end position="68"/>
    </location>
</feature>